<dbReference type="InterPro" id="IPR042216">
    <property type="entry name" value="MitoNEET_CISD"/>
</dbReference>
<dbReference type="OMA" id="GLTSCGH"/>
<evidence type="ECO:0000313" key="7">
    <source>
        <dbReference type="EMBL" id="AFK46198.1"/>
    </source>
</evidence>
<keyword evidence="1" id="KW-0001">2Fe-2S</keyword>
<dbReference type="RefSeq" id="XP_057446396.1">
    <property type="nucleotide sequence ID" value="XM_057590413.1"/>
</dbReference>
<dbReference type="PANTHER" id="PTHR13680">
    <property type="entry name" value="CDGSH IRON-SULFUR DOMAIN-CONTAINING PROTEIN 1"/>
    <property type="match status" value="1"/>
</dbReference>
<dbReference type="FunFam" id="3.40.5.90:FF:000001">
    <property type="entry name" value="CDGSH iron-sulfur domain-containing protein 1"/>
    <property type="match status" value="1"/>
</dbReference>
<evidence type="ECO:0000256" key="5">
    <source>
        <dbReference type="ARBA" id="ARBA00034078"/>
    </source>
</evidence>
<dbReference type="OrthoDB" id="449252at2759"/>
<proteinExistence type="evidence at transcript level"/>
<reference evidence="7" key="1">
    <citation type="submission" date="2012-05" db="EMBL/GenBank/DDBJ databases">
        <authorList>
            <person name="Krishnakumar V."/>
            <person name="Cheung F."/>
            <person name="Xiao Y."/>
            <person name="Chan A."/>
            <person name="Moskal W.A."/>
            <person name="Town C.D."/>
        </authorList>
    </citation>
    <scope>NUCLEOTIDE SEQUENCE</scope>
</reference>
<dbReference type="Pfam" id="PF09360">
    <property type="entry name" value="zf-CDGSH"/>
    <property type="match status" value="1"/>
</dbReference>
<dbReference type="GO" id="GO:0010506">
    <property type="term" value="P:regulation of autophagy"/>
    <property type="evidence" value="ECO:0007669"/>
    <property type="project" value="InterPro"/>
</dbReference>
<dbReference type="SMART" id="SM00704">
    <property type="entry name" value="ZnF_CDGSH"/>
    <property type="match status" value="1"/>
</dbReference>
<evidence type="ECO:0000256" key="4">
    <source>
        <dbReference type="ARBA" id="ARBA00023014"/>
    </source>
</evidence>
<dbReference type="GO" id="GO:0046872">
    <property type="term" value="F:metal ion binding"/>
    <property type="evidence" value="ECO:0007669"/>
    <property type="project" value="UniProtKB-KW"/>
</dbReference>
<sequence length="118" mass="12653">MESVLSHVGAGFCHGITPLKRGITATHFNPSSFSGGVDCRKPRRVVLVKAEAEGVGINPDIRKTEAKVVDSVVITELAKPLTAYCRCWRSGTFPLCDGSHVKHNKATGDNVGPLLLKK</sequence>
<keyword evidence="3" id="KW-0408">Iron</keyword>
<protein>
    <recommendedName>
        <fullName evidence="6">Iron-binding zinc finger CDGSH type domain-containing protein</fullName>
    </recommendedName>
</protein>
<evidence type="ECO:0000259" key="6">
    <source>
        <dbReference type="SMART" id="SM00704"/>
    </source>
</evidence>
<evidence type="ECO:0000256" key="2">
    <source>
        <dbReference type="ARBA" id="ARBA00022723"/>
    </source>
</evidence>
<keyword evidence="2" id="KW-0479">Metal-binding</keyword>
<dbReference type="AlphaFoldDB" id="I3T106"/>
<dbReference type="GO" id="GO:0051537">
    <property type="term" value="F:2 iron, 2 sulfur cluster binding"/>
    <property type="evidence" value="ECO:0007669"/>
    <property type="project" value="UniProtKB-KW"/>
</dbReference>
<evidence type="ECO:0000256" key="3">
    <source>
        <dbReference type="ARBA" id="ARBA00023004"/>
    </source>
</evidence>
<evidence type="ECO:0000256" key="1">
    <source>
        <dbReference type="ARBA" id="ARBA00022714"/>
    </source>
</evidence>
<name>I3T106_LOTJA</name>
<dbReference type="GO" id="GO:0005741">
    <property type="term" value="C:mitochondrial outer membrane"/>
    <property type="evidence" value="ECO:0007669"/>
    <property type="project" value="TreeGrafter"/>
</dbReference>
<dbReference type="GeneID" id="130738438"/>
<organism evidence="7">
    <name type="scientific">Lotus japonicus</name>
    <name type="common">Lotus corniculatus var. japonicus</name>
    <dbReference type="NCBI Taxonomy" id="34305"/>
    <lineage>
        <taxon>Eukaryota</taxon>
        <taxon>Viridiplantae</taxon>
        <taxon>Streptophyta</taxon>
        <taxon>Embryophyta</taxon>
        <taxon>Tracheophyta</taxon>
        <taxon>Spermatophyta</taxon>
        <taxon>Magnoliopsida</taxon>
        <taxon>eudicotyledons</taxon>
        <taxon>Gunneridae</taxon>
        <taxon>Pentapetalae</taxon>
        <taxon>rosids</taxon>
        <taxon>fabids</taxon>
        <taxon>Fabales</taxon>
        <taxon>Fabaceae</taxon>
        <taxon>Papilionoideae</taxon>
        <taxon>50 kb inversion clade</taxon>
        <taxon>NPAAA clade</taxon>
        <taxon>Hologalegina</taxon>
        <taxon>robinioid clade</taxon>
        <taxon>Loteae</taxon>
        <taxon>Lotus</taxon>
    </lineage>
</organism>
<dbReference type="EMBL" id="BT146404">
    <property type="protein sequence ID" value="AFK46198.1"/>
    <property type="molecule type" value="mRNA"/>
</dbReference>
<dbReference type="Gene3D" id="3.40.5.90">
    <property type="entry name" value="CDGSH iron-sulfur domain, mitoNEET-type"/>
    <property type="match status" value="1"/>
</dbReference>
<dbReference type="InterPro" id="IPR018967">
    <property type="entry name" value="FeS-contain_CDGSH-typ"/>
</dbReference>
<feature type="domain" description="Iron-binding zinc finger CDGSH type" evidence="6">
    <location>
        <begin position="67"/>
        <end position="106"/>
    </location>
</feature>
<dbReference type="InterPro" id="IPR045131">
    <property type="entry name" value="CISD1/2"/>
</dbReference>
<comment type="cofactor">
    <cofactor evidence="5">
        <name>[2Fe-2S] cluster</name>
        <dbReference type="ChEBI" id="CHEBI:190135"/>
    </cofactor>
</comment>
<dbReference type="KEGG" id="lja:130738438"/>
<accession>I3T106</accession>
<keyword evidence="4" id="KW-0411">Iron-sulfur</keyword>
<dbReference type="PANTHER" id="PTHR13680:SF5">
    <property type="entry name" value="CDGSH IRON-SULFUR DOMAIN-CONTAINING PROTEIN 1"/>
    <property type="match status" value="1"/>
</dbReference>